<protein>
    <submittedName>
        <fullName evidence="1">Uncharacterized protein</fullName>
    </submittedName>
</protein>
<evidence type="ECO:0000313" key="1">
    <source>
        <dbReference type="EMBL" id="CAD8085328.1"/>
    </source>
</evidence>
<dbReference type="Proteomes" id="UP000688137">
    <property type="component" value="Unassembled WGS sequence"/>
</dbReference>
<evidence type="ECO:0000313" key="2">
    <source>
        <dbReference type="Proteomes" id="UP000688137"/>
    </source>
</evidence>
<accession>A0A8S1MY47</accession>
<sequence length="149" mass="17610">MNKIEVMKQGNQVTNQLRDELVHLFSITDTKDPYLLSKRAESIKSEIEQRFKYRWSIILYSNDSQMEFSFVYGDEFTIELKSESYGMLAYIIPDQPQTQYEPRRDIGVTKPQFMNKAIYSDQIAQENNNIVQSSIISNPPLRYYPKMYP</sequence>
<keyword evidence="2" id="KW-1185">Reference proteome</keyword>
<reference evidence="1" key="1">
    <citation type="submission" date="2021-01" db="EMBL/GenBank/DDBJ databases">
        <authorList>
            <consortium name="Genoscope - CEA"/>
            <person name="William W."/>
        </authorList>
    </citation>
    <scope>NUCLEOTIDE SEQUENCE</scope>
</reference>
<comment type="caution">
    <text evidence="1">The sequence shown here is derived from an EMBL/GenBank/DDBJ whole genome shotgun (WGS) entry which is preliminary data.</text>
</comment>
<organism evidence="1 2">
    <name type="scientific">Paramecium primaurelia</name>
    <dbReference type="NCBI Taxonomy" id="5886"/>
    <lineage>
        <taxon>Eukaryota</taxon>
        <taxon>Sar</taxon>
        <taxon>Alveolata</taxon>
        <taxon>Ciliophora</taxon>
        <taxon>Intramacronucleata</taxon>
        <taxon>Oligohymenophorea</taxon>
        <taxon>Peniculida</taxon>
        <taxon>Parameciidae</taxon>
        <taxon>Paramecium</taxon>
    </lineage>
</organism>
<name>A0A8S1MY47_PARPR</name>
<gene>
    <name evidence="1" type="ORF">PPRIM_AZ9-3.1.T0740081</name>
</gene>
<proteinExistence type="predicted"/>
<dbReference type="OMA" id="VMKQGNQ"/>
<dbReference type="AlphaFoldDB" id="A0A8S1MY47"/>
<dbReference type="EMBL" id="CAJJDM010000077">
    <property type="protein sequence ID" value="CAD8085328.1"/>
    <property type="molecule type" value="Genomic_DNA"/>
</dbReference>